<evidence type="ECO:0000256" key="3">
    <source>
        <dbReference type="ARBA" id="ARBA00022490"/>
    </source>
</evidence>
<dbReference type="Pfam" id="PF14580">
    <property type="entry name" value="LRR_9"/>
    <property type="match status" value="1"/>
</dbReference>
<accession>A0A9Q9Z6I8</accession>
<dbReference type="GO" id="GO:0006325">
    <property type="term" value="P:chromatin organization"/>
    <property type="evidence" value="ECO:0007669"/>
    <property type="project" value="UniProtKB-KW"/>
</dbReference>
<dbReference type="PROSITE" id="PS51450">
    <property type="entry name" value="LRR"/>
    <property type="match status" value="2"/>
</dbReference>
<keyword evidence="6" id="KW-0156">Chromatin regulator</keyword>
<gene>
    <name evidence="13" type="primary">LOC109051958</name>
</gene>
<dbReference type="Proteomes" id="UP001155660">
    <property type="component" value="Chromosome A19"/>
</dbReference>
<dbReference type="GO" id="GO:0042981">
    <property type="term" value="P:regulation of apoptotic process"/>
    <property type="evidence" value="ECO:0007669"/>
    <property type="project" value="TreeGrafter"/>
</dbReference>
<dbReference type="InterPro" id="IPR003603">
    <property type="entry name" value="U2A'_phosphoprotein32A_C"/>
</dbReference>
<keyword evidence="5" id="KW-0677">Repeat</keyword>
<dbReference type="KEGG" id="ccar:109051958"/>
<dbReference type="InterPro" id="IPR045081">
    <property type="entry name" value="AN32"/>
</dbReference>
<dbReference type="SMART" id="SM00369">
    <property type="entry name" value="LRR_TYP"/>
    <property type="match status" value="3"/>
</dbReference>
<dbReference type="FunFam" id="3.80.10.10:FF:000003">
    <property type="entry name" value="Acidic leucine-rich nuclear phosphoprotein 32 family member A"/>
    <property type="match status" value="1"/>
</dbReference>
<comment type="subcellular location">
    <subcellularLocation>
        <location evidence="2">Cytoplasm</location>
    </subcellularLocation>
    <subcellularLocation>
        <location evidence="1 10">Nucleus</location>
    </subcellularLocation>
</comment>
<dbReference type="GO" id="GO:0042393">
    <property type="term" value="F:histone binding"/>
    <property type="evidence" value="ECO:0007669"/>
    <property type="project" value="TreeGrafter"/>
</dbReference>
<comment type="similarity">
    <text evidence="9 10">Belongs to the ANP32 family.</text>
</comment>
<proteinExistence type="inferred from homology"/>
<evidence type="ECO:0000256" key="9">
    <source>
        <dbReference type="ARBA" id="ARBA00025777"/>
    </source>
</evidence>
<evidence type="ECO:0000256" key="6">
    <source>
        <dbReference type="ARBA" id="ARBA00022853"/>
    </source>
</evidence>
<feature type="compositionally biased region" description="Acidic residues" evidence="11">
    <location>
        <begin position="149"/>
        <end position="171"/>
    </location>
</feature>
<evidence type="ECO:0000256" key="1">
    <source>
        <dbReference type="ARBA" id="ARBA00004123"/>
    </source>
</evidence>
<feature type="domain" description="U2A'/phosphoprotein 32 family A C-terminal" evidence="12">
    <location>
        <begin position="128"/>
        <end position="146"/>
    </location>
</feature>
<evidence type="ECO:0000256" key="11">
    <source>
        <dbReference type="SAM" id="MobiDB-lite"/>
    </source>
</evidence>
<dbReference type="SMART" id="SM00446">
    <property type="entry name" value="LRRcap"/>
    <property type="match status" value="1"/>
</dbReference>
<dbReference type="GO" id="GO:0019212">
    <property type="term" value="F:phosphatase inhibitor activity"/>
    <property type="evidence" value="ECO:0007669"/>
    <property type="project" value="TreeGrafter"/>
</dbReference>
<comment type="function">
    <text evidence="10">Multifunctional protein that is involved in the regulation of many processes.</text>
</comment>
<reference evidence="13" key="1">
    <citation type="submission" date="2025-08" db="UniProtKB">
        <authorList>
            <consortium name="RefSeq"/>
        </authorList>
    </citation>
    <scope>IDENTIFICATION</scope>
    <source>
        <tissue evidence="13">Muscle</tissue>
    </source>
</reference>
<dbReference type="GO" id="GO:0005737">
    <property type="term" value="C:cytoplasm"/>
    <property type="evidence" value="ECO:0007669"/>
    <property type="project" value="UniProtKB-SubCell"/>
</dbReference>
<organism evidence="13">
    <name type="scientific">Cyprinus carpio</name>
    <name type="common">Common carp</name>
    <dbReference type="NCBI Taxonomy" id="7962"/>
    <lineage>
        <taxon>Eukaryota</taxon>
        <taxon>Metazoa</taxon>
        <taxon>Chordata</taxon>
        <taxon>Craniata</taxon>
        <taxon>Vertebrata</taxon>
        <taxon>Euteleostomi</taxon>
        <taxon>Actinopterygii</taxon>
        <taxon>Neopterygii</taxon>
        <taxon>Teleostei</taxon>
        <taxon>Ostariophysi</taxon>
        <taxon>Cypriniformes</taxon>
        <taxon>Cyprinidae</taxon>
        <taxon>Cyprininae</taxon>
        <taxon>Cyprinus</taxon>
    </lineage>
</organism>
<evidence type="ECO:0000256" key="4">
    <source>
        <dbReference type="ARBA" id="ARBA00022614"/>
    </source>
</evidence>
<dbReference type="GO" id="GO:0005634">
    <property type="term" value="C:nucleus"/>
    <property type="evidence" value="ECO:0007669"/>
    <property type="project" value="UniProtKB-SubCell"/>
</dbReference>
<name>A0A9Q9Z6I8_CYPCA</name>
<dbReference type="AlphaFoldDB" id="A0A9Q9Z6I8"/>
<protein>
    <recommendedName>
        <fullName evidence="10">Acidic leucine-rich nuclear phosphoprotein 32 family member</fullName>
    </recommendedName>
</protein>
<feature type="compositionally biased region" description="Acidic residues" evidence="11">
    <location>
        <begin position="206"/>
        <end position="224"/>
    </location>
</feature>
<evidence type="ECO:0000256" key="2">
    <source>
        <dbReference type="ARBA" id="ARBA00004496"/>
    </source>
</evidence>
<keyword evidence="4 10" id="KW-0433">Leucine-rich repeat</keyword>
<evidence type="ECO:0000313" key="13">
    <source>
        <dbReference type="RefSeq" id="XP_042632959.1"/>
    </source>
</evidence>
<keyword evidence="3" id="KW-0963">Cytoplasm</keyword>
<dbReference type="InterPro" id="IPR001611">
    <property type="entry name" value="Leu-rich_rpt"/>
</dbReference>
<dbReference type="RefSeq" id="XP_042632959.1">
    <property type="nucleotide sequence ID" value="XM_042777025.1"/>
</dbReference>
<dbReference type="InterPro" id="IPR003591">
    <property type="entry name" value="Leu-rich_rpt_typical-subtyp"/>
</dbReference>
<feature type="compositionally biased region" description="Basic and acidic residues" evidence="11">
    <location>
        <begin position="225"/>
        <end position="240"/>
    </location>
</feature>
<evidence type="ECO:0000256" key="7">
    <source>
        <dbReference type="ARBA" id="ARBA00023186"/>
    </source>
</evidence>
<keyword evidence="7" id="KW-0143">Chaperone</keyword>
<dbReference type="PANTHER" id="PTHR11375">
    <property type="entry name" value="ACIDIC LEUCINE-RICH NUCLEAR PHOSPHOPROTEIN 32"/>
    <property type="match status" value="1"/>
</dbReference>
<feature type="compositionally biased region" description="Acidic residues" evidence="11">
    <location>
        <begin position="178"/>
        <end position="192"/>
    </location>
</feature>
<dbReference type="PANTHER" id="PTHR11375:SF5">
    <property type="entry name" value="ACIDIC LEUCINE-RICH NUCLEAR PHOSPHOPROTEIN 32 FAMILY MEMBER E"/>
    <property type="match status" value="1"/>
</dbReference>
<evidence type="ECO:0000256" key="10">
    <source>
        <dbReference type="RuleBase" id="RU369103"/>
    </source>
</evidence>
<evidence type="ECO:0000256" key="8">
    <source>
        <dbReference type="ARBA" id="ARBA00023242"/>
    </source>
</evidence>
<evidence type="ECO:0000259" key="12">
    <source>
        <dbReference type="SMART" id="SM00446"/>
    </source>
</evidence>
<sequence>MEMKKRISLELRNKTPAEVAELVVDNCRSSDGEIEGLTDEFKELEFLSMVNVGLTSLAKLPKLPKLRKLELSDNNISGSLETLAEKCANLTYLNLSGNKIKELSSLEALQNLKNLKSLDLFNCEITTLEDYRESIFELLPQVTYLDGFDAEDNEAPDSEADDDDDDEDGEEGAGQLGDYEEEEEEEDEEGSEGGEVGLSYLMKEDIQDEEDDGDYVEEEEEEEGEGKRRLTFEERSERGMQKMRAKMTMRTTTNPLFGFLKTISEV</sequence>
<dbReference type="OrthoDB" id="2160613at2759"/>
<keyword evidence="8 10" id="KW-0539">Nucleus</keyword>
<evidence type="ECO:0000256" key="5">
    <source>
        <dbReference type="ARBA" id="ARBA00022737"/>
    </source>
</evidence>
<feature type="region of interest" description="Disordered" evidence="11">
    <location>
        <begin position="149"/>
        <end position="250"/>
    </location>
</feature>
<dbReference type="GeneID" id="109051958"/>